<dbReference type="SMART" id="SM00267">
    <property type="entry name" value="GGDEF"/>
    <property type="match status" value="1"/>
</dbReference>
<dbReference type="HOGENOM" id="CLU_000445_11_22_0"/>
<accession>E3HB75</accession>
<dbReference type="OrthoDB" id="368233at2"/>
<evidence type="ECO:0000256" key="2">
    <source>
        <dbReference type="SAM" id="Phobius"/>
    </source>
</evidence>
<dbReference type="Gene3D" id="3.30.70.270">
    <property type="match status" value="1"/>
</dbReference>
<dbReference type="CDD" id="cd01949">
    <property type="entry name" value="GGDEF"/>
    <property type="match status" value="1"/>
</dbReference>
<proteinExistence type="predicted"/>
<dbReference type="Pfam" id="PF00990">
    <property type="entry name" value="GGDEF"/>
    <property type="match status" value="1"/>
</dbReference>
<dbReference type="eggNOG" id="COG3706">
    <property type="taxonomic scope" value="Bacteria"/>
</dbReference>
<keyword evidence="2" id="KW-1133">Transmembrane helix</keyword>
<dbReference type="InterPro" id="IPR043128">
    <property type="entry name" value="Rev_trsase/Diguanyl_cyclase"/>
</dbReference>
<dbReference type="PANTHER" id="PTHR45138">
    <property type="entry name" value="REGULATORY COMPONENTS OF SENSORY TRANSDUCTION SYSTEM"/>
    <property type="match status" value="1"/>
</dbReference>
<dbReference type="InterPro" id="IPR029787">
    <property type="entry name" value="Nucleotide_cyclase"/>
</dbReference>
<feature type="coiled-coil region" evidence="1">
    <location>
        <begin position="362"/>
        <end position="399"/>
    </location>
</feature>
<dbReference type="AlphaFoldDB" id="E3HB75"/>
<dbReference type="EMBL" id="CP002281">
    <property type="protein sequence ID" value="ADO82226.1"/>
    <property type="molecule type" value="Genomic_DNA"/>
</dbReference>
<keyword evidence="2" id="KW-0472">Membrane</keyword>
<feature type="domain" description="GGDEF" evidence="3">
    <location>
        <begin position="434"/>
        <end position="567"/>
    </location>
</feature>
<evidence type="ECO:0000259" key="3">
    <source>
        <dbReference type="PROSITE" id="PS50887"/>
    </source>
</evidence>
<dbReference type="FunFam" id="3.30.70.270:FF:000001">
    <property type="entry name" value="Diguanylate cyclase domain protein"/>
    <property type="match status" value="1"/>
</dbReference>
<feature type="transmembrane region" description="Helical" evidence="2">
    <location>
        <begin position="13"/>
        <end position="32"/>
    </location>
</feature>
<keyword evidence="2" id="KW-0812">Transmembrane</keyword>
<dbReference type="InterPro" id="IPR029151">
    <property type="entry name" value="Sensor-like_sf"/>
</dbReference>
<reference evidence="4 5" key="1">
    <citation type="journal article" date="2010" name="Stand. Genomic Sci.">
        <title>Complete genome sequence of Ilyobacter polytropus type strain (CuHbu1).</title>
        <authorList>
            <person name="Sikorski J."/>
            <person name="Chertkov O."/>
            <person name="Lapidus A."/>
            <person name="Nolan M."/>
            <person name="Lucas S."/>
            <person name="Del Rio T.G."/>
            <person name="Tice H."/>
            <person name="Cheng J.F."/>
            <person name="Tapia R."/>
            <person name="Han C."/>
            <person name="Goodwin L."/>
            <person name="Pitluck S."/>
            <person name="Liolios K."/>
            <person name="Ivanova N."/>
            <person name="Mavromatis K."/>
            <person name="Mikhailova N."/>
            <person name="Pati A."/>
            <person name="Chen A."/>
            <person name="Palaniappan K."/>
            <person name="Land M."/>
            <person name="Hauser L."/>
            <person name="Chang Y.J."/>
            <person name="Jeffries C.D."/>
            <person name="Brambilla E."/>
            <person name="Yasawong M."/>
            <person name="Rohde M."/>
            <person name="Pukall R."/>
            <person name="Spring S."/>
            <person name="Goker M."/>
            <person name="Woyke T."/>
            <person name="Bristow J."/>
            <person name="Eisen J.A."/>
            <person name="Markowitz V."/>
            <person name="Hugenholtz P."/>
            <person name="Kyrpides N.C."/>
            <person name="Klenk H.P."/>
        </authorList>
    </citation>
    <scope>NUCLEOTIDE SEQUENCE [LARGE SCALE GENOMIC DNA]</scope>
    <source>
        <strain evidence="5">ATCC 51220 / DSM 2926 / LMG 16218 / CuHBu1</strain>
    </source>
</reference>
<organism evidence="4 5">
    <name type="scientific">Ilyobacter polytropus (strain ATCC 51220 / DSM 2926 / LMG 16218 / CuHBu1)</name>
    <dbReference type="NCBI Taxonomy" id="572544"/>
    <lineage>
        <taxon>Bacteria</taxon>
        <taxon>Fusobacteriati</taxon>
        <taxon>Fusobacteriota</taxon>
        <taxon>Fusobacteriia</taxon>
        <taxon>Fusobacteriales</taxon>
        <taxon>Fusobacteriaceae</taxon>
        <taxon>Ilyobacter</taxon>
    </lineage>
</organism>
<protein>
    <submittedName>
        <fullName evidence="4">Diguanylate cyclase</fullName>
    </submittedName>
</protein>
<dbReference type="KEGG" id="ipo:Ilyop_0438"/>
<dbReference type="SUPFAM" id="SSF103190">
    <property type="entry name" value="Sensory domain-like"/>
    <property type="match status" value="2"/>
</dbReference>
<dbReference type="RefSeq" id="WP_013386896.1">
    <property type="nucleotide sequence ID" value="NC_014632.1"/>
</dbReference>
<dbReference type="Proteomes" id="UP000006875">
    <property type="component" value="Chromosome"/>
</dbReference>
<dbReference type="Pfam" id="PF21623">
    <property type="entry name" value="HK_sensor_dom_bact"/>
    <property type="match status" value="1"/>
</dbReference>
<keyword evidence="5" id="KW-1185">Reference proteome</keyword>
<dbReference type="InterPro" id="IPR048760">
    <property type="entry name" value="VP0354-like_sensor_dom"/>
</dbReference>
<sequence length="568" mass="66743">MNKTESKYIKIKYFLYIFAPFFILTLIFFTVVRNSSIKNEIDQIKISEKISIESVHEIILNDLSSVTSDVLYLSQNISLYKDLKKSPLDFKETSHQYFNFIKYKKIYDQIRYIDNSGLEKIRVNYKDGNPVIVENTQLQNKEERYYFKNSIKLNKGEIFMSDFDLNIEDKNIELPYKPVLRFATPVIDKSGKKLGIVIVNYLGKNILSDIENNSDLKNSSSYFMINSSSYYLIHQDKNKEWGFMFDEKKSINMKNDNPELLEEMKNNLMGQLFLDNSLFTYTKVNPTKDKYILSENPQNNYSNEDFEKYRWIIISTIPEKHFIKIKSEINHKLIWKFYIISIFIALLAFLYSKSKYSEYLSLEMIKEKNSELTEKNKEIETKKETLKKMNTYLEEKNEQLFLHSTIDPLTKTYSRRYFSELFSKELTKLKRHHLSLCCMIFDIDHFKSINDNYGHLAGDYILEAISKIIHDKIRNEDIFGRYGGDEFLIALPETELKAGKIVAEKIIKTIAEETFIFNDTSIKVTLSIGISALDDSFDTIEAAIKNSDSALYLAKKNGRNRVEVYHKS</sequence>
<keyword evidence="1" id="KW-0175">Coiled coil</keyword>
<dbReference type="NCBIfam" id="TIGR00254">
    <property type="entry name" value="GGDEF"/>
    <property type="match status" value="1"/>
</dbReference>
<dbReference type="STRING" id="572544.Ilyop_0438"/>
<evidence type="ECO:0000313" key="5">
    <source>
        <dbReference type="Proteomes" id="UP000006875"/>
    </source>
</evidence>
<dbReference type="PROSITE" id="PS50887">
    <property type="entry name" value="GGDEF"/>
    <property type="match status" value="1"/>
</dbReference>
<dbReference type="InterPro" id="IPR050469">
    <property type="entry name" value="Diguanylate_Cyclase"/>
</dbReference>
<evidence type="ECO:0000256" key="1">
    <source>
        <dbReference type="SAM" id="Coils"/>
    </source>
</evidence>
<dbReference type="PANTHER" id="PTHR45138:SF9">
    <property type="entry name" value="DIGUANYLATE CYCLASE DGCM-RELATED"/>
    <property type="match status" value="1"/>
</dbReference>
<dbReference type="SUPFAM" id="SSF55073">
    <property type="entry name" value="Nucleotide cyclase"/>
    <property type="match status" value="1"/>
</dbReference>
<gene>
    <name evidence="4" type="ordered locus">Ilyop_0438</name>
</gene>
<evidence type="ECO:0000313" key="4">
    <source>
        <dbReference type="EMBL" id="ADO82226.1"/>
    </source>
</evidence>
<name>E3HB75_ILYPC</name>
<dbReference type="Gene3D" id="3.30.450.20">
    <property type="entry name" value="PAS domain"/>
    <property type="match status" value="2"/>
</dbReference>
<dbReference type="InterPro" id="IPR000160">
    <property type="entry name" value="GGDEF_dom"/>
</dbReference>
<dbReference type="GO" id="GO:0052621">
    <property type="term" value="F:diguanylate cyclase activity"/>
    <property type="evidence" value="ECO:0007669"/>
    <property type="project" value="TreeGrafter"/>
</dbReference>